<dbReference type="InterPro" id="IPR004358">
    <property type="entry name" value="Sig_transdc_His_kin-like_C"/>
</dbReference>
<comment type="catalytic activity">
    <reaction evidence="1">
        <text>ATP + protein L-histidine = ADP + protein N-phospho-L-histidine.</text>
        <dbReference type="EC" id="2.7.13.3"/>
    </reaction>
</comment>
<dbReference type="Proteomes" id="UP000186931">
    <property type="component" value="Unassembled WGS sequence"/>
</dbReference>
<dbReference type="Pfam" id="PF02518">
    <property type="entry name" value="HATPase_c"/>
    <property type="match status" value="1"/>
</dbReference>
<dbReference type="SUPFAM" id="SSF55874">
    <property type="entry name" value="ATPase domain of HSP90 chaperone/DNA topoisomerase II/histidine kinase"/>
    <property type="match status" value="1"/>
</dbReference>
<dbReference type="EMBL" id="MKQS01000001">
    <property type="protein sequence ID" value="OFE44809.1"/>
    <property type="molecule type" value="Genomic_DNA"/>
</dbReference>
<sequence length="437" mass="49667">MQSYSLQKRLIVYVSIFSVMLGCALVFAAYRIALEEINEILDAQMQSLAERIAANHPEPTRSQINLNQKYSEEDLFVDIWAYADATPQLHPQDVLLLQPVEKPGFYSHQTQSELWRTYILPQENLQIQISQQNSVRQYLALELAANMFIPYALFLPFALLALSWLIRHNFRPLNDFKSELARRKAQDLNPIRMLDYPVELAPTIQEMNKLFTRISVAQQEQRQFVADAAHELRTPLTALNLQVQILLQQFPQSDALYNLSQGVLRLQHLVNQLLSLAKQDALDSLIESDQTLSLNQMTIACVEQLIQLALQKDIDLGVEQRQELNIHGQSSALHSIIYNLIDNAIKYTPKKGVINVTIFQQEQHAILQIEDSGAGIDPALFSQIRQRFYRIHNHAEIGSGLGLSIVDKATQRLGANLEFSKSASLGGLCVQVKFPMR</sequence>
<feature type="domain" description="Histidine kinase" evidence="14">
    <location>
        <begin position="227"/>
        <end position="437"/>
    </location>
</feature>
<comment type="subcellular location">
    <subcellularLocation>
        <location evidence="2">Membrane</location>
        <topology evidence="2">Multi-pass membrane protein</topology>
    </subcellularLocation>
</comment>
<evidence type="ECO:0000256" key="7">
    <source>
        <dbReference type="ARBA" id="ARBA00022741"/>
    </source>
</evidence>
<accession>A0A1E8E5F9</accession>
<dbReference type="RefSeq" id="WP_070152489.1">
    <property type="nucleotide sequence ID" value="NZ_MKQS01000001.1"/>
</dbReference>
<evidence type="ECO:0000256" key="9">
    <source>
        <dbReference type="ARBA" id="ARBA00022840"/>
    </source>
</evidence>
<dbReference type="PRINTS" id="PR00344">
    <property type="entry name" value="BCTRLSENSOR"/>
</dbReference>
<evidence type="ECO:0000313" key="15">
    <source>
        <dbReference type="EMBL" id="OFE44809.1"/>
    </source>
</evidence>
<organism evidence="15 16">
    <name type="scientific">Acinetobacter towneri</name>
    <dbReference type="NCBI Taxonomy" id="202956"/>
    <lineage>
        <taxon>Bacteria</taxon>
        <taxon>Pseudomonadati</taxon>
        <taxon>Pseudomonadota</taxon>
        <taxon>Gammaproteobacteria</taxon>
        <taxon>Moraxellales</taxon>
        <taxon>Moraxellaceae</taxon>
        <taxon>Acinetobacter</taxon>
    </lineage>
</organism>
<keyword evidence="9" id="KW-0067">ATP-binding</keyword>
<evidence type="ECO:0000256" key="6">
    <source>
        <dbReference type="ARBA" id="ARBA00022692"/>
    </source>
</evidence>
<dbReference type="PANTHER" id="PTHR45436:SF14">
    <property type="entry name" value="SENSOR PROTEIN QSEC"/>
    <property type="match status" value="1"/>
</dbReference>
<dbReference type="CDD" id="cd00082">
    <property type="entry name" value="HisKA"/>
    <property type="match status" value="1"/>
</dbReference>
<dbReference type="EC" id="2.7.13.3" evidence="3"/>
<evidence type="ECO:0000256" key="8">
    <source>
        <dbReference type="ARBA" id="ARBA00022777"/>
    </source>
</evidence>
<keyword evidence="11" id="KW-0902">Two-component regulatory system</keyword>
<keyword evidence="12 13" id="KW-0472">Membrane</keyword>
<dbReference type="eggNOG" id="COG0642">
    <property type="taxonomic scope" value="Bacteria"/>
</dbReference>
<dbReference type="InterPro" id="IPR050428">
    <property type="entry name" value="TCS_sensor_his_kinase"/>
</dbReference>
<dbReference type="CDD" id="cd00075">
    <property type="entry name" value="HATPase"/>
    <property type="match status" value="1"/>
</dbReference>
<dbReference type="SMART" id="SM00387">
    <property type="entry name" value="HATPase_c"/>
    <property type="match status" value="1"/>
</dbReference>
<keyword evidence="5" id="KW-0808">Transferase</keyword>
<proteinExistence type="predicted"/>
<evidence type="ECO:0000256" key="13">
    <source>
        <dbReference type="SAM" id="Phobius"/>
    </source>
</evidence>
<dbReference type="InterPro" id="IPR005467">
    <property type="entry name" value="His_kinase_dom"/>
</dbReference>
<gene>
    <name evidence="15" type="ORF">BJN41_01450</name>
</gene>
<dbReference type="InterPro" id="IPR003661">
    <property type="entry name" value="HisK_dim/P_dom"/>
</dbReference>
<feature type="transmembrane region" description="Helical" evidence="13">
    <location>
        <begin position="12"/>
        <end position="33"/>
    </location>
</feature>
<dbReference type="SMART" id="SM00388">
    <property type="entry name" value="HisKA"/>
    <property type="match status" value="1"/>
</dbReference>
<dbReference type="PROSITE" id="PS50109">
    <property type="entry name" value="HIS_KIN"/>
    <property type="match status" value="1"/>
</dbReference>
<evidence type="ECO:0000259" key="14">
    <source>
        <dbReference type="PROSITE" id="PS50109"/>
    </source>
</evidence>
<evidence type="ECO:0000256" key="11">
    <source>
        <dbReference type="ARBA" id="ARBA00023012"/>
    </source>
</evidence>
<dbReference type="AlphaFoldDB" id="A0A1E8E5F9"/>
<name>A0A1E8E5F9_9GAMM</name>
<dbReference type="GO" id="GO:0000155">
    <property type="term" value="F:phosphorelay sensor kinase activity"/>
    <property type="evidence" value="ECO:0007669"/>
    <property type="project" value="InterPro"/>
</dbReference>
<evidence type="ECO:0000256" key="1">
    <source>
        <dbReference type="ARBA" id="ARBA00000085"/>
    </source>
</evidence>
<dbReference type="Pfam" id="PF00512">
    <property type="entry name" value="HisKA"/>
    <property type="match status" value="1"/>
</dbReference>
<keyword evidence="10 13" id="KW-1133">Transmembrane helix</keyword>
<dbReference type="Gene3D" id="1.10.287.130">
    <property type="match status" value="1"/>
</dbReference>
<dbReference type="GO" id="GO:0005524">
    <property type="term" value="F:ATP binding"/>
    <property type="evidence" value="ECO:0007669"/>
    <property type="project" value="UniProtKB-KW"/>
</dbReference>
<evidence type="ECO:0000256" key="3">
    <source>
        <dbReference type="ARBA" id="ARBA00012438"/>
    </source>
</evidence>
<evidence type="ECO:0000256" key="5">
    <source>
        <dbReference type="ARBA" id="ARBA00022679"/>
    </source>
</evidence>
<evidence type="ECO:0000256" key="10">
    <source>
        <dbReference type="ARBA" id="ARBA00022989"/>
    </source>
</evidence>
<dbReference type="GO" id="GO:0005886">
    <property type="term" value="C:plasma membrane"/>
    <property type="evidence" value="ECO:0007669"/>
    <property type="project" value="TreeGrafter"/>
</dbReference>
<dbReference type="InterPro" id="IPR036097">
    <property type="entry name" value="HisK_dim/P_sf"/>
</dbReference>
<keyword evidence="4" id="KW-0597">Phosphoprotein</keyword>
<evidence type="ECO:0000256" key="2">
    <source>
        <dbReference type="ARBA" id="ARBA00004141"/>
    </source>
</evidence>
<comment type="caution">
    <text evidence="15">The sequence shown here is derived from an EMBL/GenBank/DDBJ whole genome shotgun (WGS) entry which is preliminary data.</text>
</comment>
<keyword evidence="8 15" id="KW-0418">Kinase</keyword>
<dbReference type="InterPro" id="IPR036890">
    <property type="entry name" value="HATPase_C_sf"/>
</dbReference>
<evidence type="ECO:0000256" key="12">
    <source>
        <dbReference type="ARBA" id="ARBA00023136"/>
    </source>
</evidence>
<evidence type="ECO:0000256" key="4">
    <source>
        <dbReference type="ARBA" id="ARBA00022553"/>
    </source>
</evidence>
<dbReference type="PANTHER" id="PTHR45436">
    <property type="entry name" value="SENSOR HISTIDINE KINASE YKOH"/>
    <property type="match status" value="1"/>
</dbReference>
<evidence type="ECO:0000313" key="16">
    <source>
        <dbReference type="Proteomes" id="UP000186931"/>
    </source>
</evidence>
<protein>
    <recommendedName>
        <fullName evidence="3">histidine kinase</fullName>
        <ecNumber evidence="3">2.7.13.3</ecNumber>
    </recommendedName>
</protein>
<dbReference type="STRING" id="202956.BJN41_01450"/>
<keyword evidence="7" id="KW-0547">Nucleotide-binding</keyword>
<dbReference type="Gene3D" id="3.30.565.10">
    <property type="entry name" value="Histidine kinase-like ATPase, C-terminal domain"/>
    <property type="match status" value="1"/>
</dbReference>
<dbReference type="InterPro" id="IPR003594">
    <property type="entry name" value="HATPase_dom"/>
</dbReference>
<feature type="transmembrane region" description="Helical" evidence="13">
    <location>
        <begin position="148"/>
        <end position="166"/>
    </location>
</feature>
<reference evidence="15 16" key="1">
    <citation type="submission" date="2016-10" db="EMBL/GenBank/DDBJ databases">
        <title>Genome of airborne Acinetobacter sp. 5-2Ac02 in the hospital environment: Species near to Acinetobacter towneri.</title>
        <authorList>
            <person name="Barbosa B."/>
            <person name="Fernandez-Garcia L."/>
            <person name="Gato E."/>
            <person name="Leao R."/>
            <person name="Albano R."/>
            <person name="Fernandez B."/>
            <person name="Fernandez-Cuenca F."/>
            <person name="Marques E."/>
            <person name="Tomas M."/>
        </authorList>
    </citation>
    <scope>NUCLEOTIDE SEQUENCE [LARGE SCALE GENOMIC DNA]</scope>
    <source>
        <strain evidence="15 16">5-2Ac02</strain>
    </source>
</reference>
<keyword evidence="6 13" id="KW-0812">Transmembrane</keyword>
<dbReference type="SUPFAM" id="SSF47384">
    <property type="entry name" value="Homodimeric domain of signal transducing histidine kinase"/>
    <property type="match status" value="1"/>
</dbReference>